<evidence type="ECO:0000256" key="3">
    <source>
        <dbReference type="ARBA" id="ARBA00022989"/>
    </source>
</evidence>
<feature type="transmembrane region" description="Helical" evidence="5">
    <location>
        <begin position="166"/>
        <end position="185"/>
    </location>
</feature>
<evidence type="ECO:0000259" key="6">
    <source>
        <dbReference type="PROSITE" id="PS50850"/>
    </source>
</evidence>
<dbReference type="InterPro" id="IPR020846">
    <property type="entry name" value="MFS_dom"/>
</dbReference>
<proteinExistence type="predicted"/>
<evidence type="ECO:0000256" key="4">
    <source>
        <dbReference type="ARBA" id="ARBA00023136"/>
    </source>
</evidence>
<dbReference type="InterPro" id="IPR011701">
    <property type="entry name" value="MFS"/>
</dbReference>
<sequence>MTDSAVNSPEPTCSVVAAGEAPPGPARDRASASFIAVFILALFGSYVAIITPSVVSLALKIQQIDPDGKVGSLSLVLSVGALCAVIANPLFGKLSDRTTSRFGMRRPWMLVGLAGGGAGLALVAGATGTGMVLVGWCVAQTFFNALLAPLVAILPDQIPPRQRGVVGGLMGICYPVGLILGTWIAQRMAASAPRAMILAPMAVAVVTVLLLCVRLKDRRLAKEDQEPWNLREFLRTFWFDPRRNPDFGWAVLSILLVSTAIMTFVTYQVYYLSDHLHIDEDRLPSLTFVLTLVVNGTSAATAVVSGWLADRYHRRRFFLVCAGLLAVAGFVVLITTRSLPGMFAGATVLGLGMGFFYSGHYTLPASVLPSEQDAAKDMGVVNIAVTLPSSLVPLYAPTLLALGGNDGGYPALFASGIVLALLGIPAVRRIRGVA</sequence>
<gene>
    <name evidence="7" type="ORF">GCM10009801_04530</name>
</gene>
<feature type="transmembrane region" description="Helical" evidence="5">
    <location>
        <begin position="70"/>
        <end position="87"/>
    </location>
</feature>
<keyword evidence="8" id="KW-1185">Reference proteome</keyword>
<dbReference type="PANTHER" id="PTHR23528:SF1">
    <property type="entry name" value="MAJOR FACILITATOR SUPERFAMILY (MFS) PROFILE DOMAIN-CONTAINING PROTEIN"/>
    <property type="match status" value="1"/>
</dbReference>
<feature type="transmembrane region" description="Helical" evidence="5">
    <location>
        <begin position="408"/>
        <end position="427"/>
    </location>
</feature>
<keyword evidence="4 5" id="KW-0472">Membrane</keyword>
<evidence type="ECO:0000313" key="8">
    <source>
        <dbReference type="Proteomes" id="UP001500016"/>
    </source>
</evidence>
<feature type="transmembrane region" description="Helical" evidence="5">
    <location>
        <begin position="133"/>
        <end position="154"/>
    </location>
</feature>
<dbReference type="Pfam" id="PF07690">
    <property type="entry name" value="MFS_1"/>
    <property type="match status" value="1"/>
</dbReference>
<protein>
    <submittedName>
        <fullName evidence="7">MFS transporter</fullName>
    </submittedName>
</protein>
<dbReference type="SUPFAM" id="SSF103473">
    <property type="entry name" value="MFS general substrate transporter"/>
    <property type="match status" value="1"/>
</dbReference>
<keyword evidence="3 5" id="KW-1133">Transmembrane helix</keyword>
<dbReference type="Proteomes" id="UP001500016">
    <property type="component" value="Unassembled WGS sequence"/>
</dbReference>
<dbReference type="PANTHER" id="PTHR23528">
    <property type="match status" value="1"/>
</dbReference>
<feature type="domain" description="Major facilitator superfamily (MFS) profile" evidence="6">
    <location>
        <begin position="37"/>
        <end position="431"/>
    </location>
</feature>
<feature type="transmembrane region" description="Helical" evidence="5">
    <location>
        <begin position="247"/>
        <end position="267"/>
    </location>
</feature>
<dbReference type="Gene3D" id="1.20.1250.20">
    <property type="entry name" value="MFS general substrate transporter like domains"/>
    <property type="match status" value="1"/>
</dbReference>
<dbReference type="CDD" id="cd06174">
    <property type="entry name" value="MFS"/>
    <property type="match status" value="1"/>
</dbReference>
<keyword evidence="2 5" id="KW-0812">Transmembrane</keyword>
<feature type="transmembrane region" description="Helical" evidence="5">
    <location>
        <begin position="108"/>
        <end position="127"/>
    </location>
</feature>
<comment type="subcellular location">
    <subcellularLocation>
        <location evidence="1">Cell membrane</location>
        <topology evidence="1">Multi-pass membrane protein</topology>
    </subcellularLocation>
</comment>
<comment type="caution">
    <text evidence="7">The sequence shown here is derived from an EMBL/GenBank/DDBJ whole genome shotgun (WGS) entry which is preliminary data.</text>
</comment>
<dbReference type="PROSITE" id="PS50850">
    <property type="entry name" value="MFS"/>
    <property type="match status" value="1"/>
</dbReference>
<organism evidence="7 8">
    <name type="scientific">Streptomyces albiaxialis</name>
    <dbReference type="NCBI Taxonomy" id="329523"/>
    <lineage>
        <taxon>Bacteria</taxon>
        <taxon>Bacillati</taxon>
        <taxon>Actinomycetota</taxon>
        <taxon>Actinomycetes</taxon>
        <taxon>Kitasatosporales</taxon>
        <taxon>Streptomycetaceae</taxon>
        <taxon>Streptomyces</taxon>
    </lineage>
</organism>
<dbReference type="InterPro" id="IPR036259">
    <property type="entry name" value="MFS_trans_sf"/>
</dbReference>
<evidence type="ECO:0000256" key="5">
    <source>
        <dbReference type="SAM" id="Phobius"/>
    </source>
</evidence>
<name>A0ABP5H3L4_9ACTN</name>
<feature type="transmembrane region" description="Helical" evidence="5">
    <location>
        <begin position="34"/>
        <end position="58"/>
    </location>
</feature>
<feature type="transmembrane region" description="Helical" evidence="5">
    <location>
        <begin position="316"/>
        <end position="335"/>
    </location>
</feature>
<feature type="transmembrane region" description="Helical" evidence="5">
    <location>
        <begin position="287"/>
        <end position="309"/>
    </location>
</feature>
<evidence type="ECO:0000256" key="1">
    <source>
        <dbReference type="ARBA" id="ARBA00004651"/>
    </source>
</evidence>
<accession>A0ABP5H3L4</accession>
<evidence type="ECO:0000256" key="2">
    <source>
        <dbReference type="ARBA" id="ARBA00022692"/>
    </source>
</evidence>
<feature type="transmembrane region" description="Helical" evidence="5">
    <location>
        <begin position="341"/>
        <end position="359"/>
    </location>
</feature>
<feature type="transmembrane region" description="Helical" evidence="5">
    <location>
        <begin position="197"/>
        <end position="215"/>
    </location>
</feature>
<feature type="transmembrane region" description="Helical" evidence="5">
    <location>
        <begin position="380"/>
        <end position="402"/>
    </location>
</feature>
<reference evidence="8" key="1">
    <citation type="journal article" date="2019" name="Int. J. Syst. Evol. Microbiol.">
        <title>The Global Catalogue of Microorganisms (GCM) 10K type strain sequencing project: providing services to taxonomists for standard genome sequencing and annotation.</title>
        <authorList>
            <consortium name="The Broad Institute Genomics Platform"/>
            <consortium name="The Broad Institute Genome Sequencing Center for Infectious Disease"/>
            <person name="Wu L."/>
            <person name="Ma J."/>
        </authorList>
    </citation>
    <scope>NUCLEOTIDE SEQUENCE [LARGE SCALE GENOMIC DNA]</scope>
    <source>
        <strain evidence="8">JCM 15478</strain>
    </source>
</reference>
<dbReference type="RefSeq" id="WP_344523336.1">
    <property type="nucleotide sequence ID" value="NZ_BAAAPE010000001.1"/>
</dbReference>
<dbReference type="EMBL" id="BAAAPE010000001">
    <property type="protein sequence ID" value="GAA2061883.1"/>
    <property type="molecule type" value="Genomic_DNA"/>
</dbReference>
<evidence type="ECO:0000313" key="7">
    <source>
        <dbReference type="EMBL" id="GAA2061883.1"/>
    </source>
</evidence>